<organism evidence="7 8">
    <name type="scientific">Aureococcus anophagefferens</name>
    <name type="common">Harmful bloom alga</name>
    <dbReference type="NCBI Taxonomy" id="44056"/>
    <lineage>
        <taxon>Eukaryota</taxon>
        <taxon>Sar</taxon>
        <taxon>Stramenopiles</taxon>
        <taxon>Ochrophyta</taxon>
        <taxon>Pelagophyceae</taxon>
        <taxon>Pelagomonadales</taxon>
        <taxon>Pelagomonadaceae</taxon>
        <taxon>Aureococcus</taxon>
    </lineage>
</organism>
<dbReference type="Pfam" id="PF00107">
    <property type="entry name" value="ADH_zinc_N"/>
    <property type="match status" value="1"/>
</dbReference>
<sequence length="388" mass="40931">MACNDATCDFKPMRLRRRALGPRDIEIDMKYCGICHTDLHTAADHLPIKTRYPCVPGHELAGIAVAVGADVRGVAVGDPVGVGCLVDSCLECAACQEGRENLCRKRVGTYGGEDTSGRARCVPATARTYGGYTNRTVVDERFAIRIPKDYPLECAGPVFCAGVTMYDPLKRYGAGGGTRVGVVGLGGLGVMGVKLARALGCDVVAISRGDAKARLAKDSGATSFLNSEDAAATAAAARTLDLVLDTVPAEHDWAKYRALVKDDGKLVILGVNAAFAASMIAGKLRKTCSVVSSTIGGIPATQEVVDLCAREKIYPDVDVVPVRDIGRVYEALDATNDAGRRYVLDLAGTLDESAFEKCDAPPPTLAPNGTGLTPRKVVADLARMVFCY</sequence>
<evidence type="ECO:0000256" key="5">
    <source>
        <dbReference type="RuleBase" id="RU361277"/>
    </source>
</evidence>
<comment type="similarity">
    <text evidence="5">Belongs to the zinc-containing alcohol dehydrogenase family.</text>
</comment>
<keyword evidence="2 5" id="KW-0479">Metal-binding</keyword>
<dbReference type="InterPro" id="IPR013154">
    <property type="entry name" value="ADH-like_N"/>
</dbReference>
<keyword evidence="8" id="KW-1185">Reference proteome</keyword>
<comment type="cofactor">
    <cofactor evidence="1 5">
        <name>Zn(2+)</name>
        <dbReference type="ChEBI" id="CHEBI:29105"/>
    </cofactor>
</comment>
<dbReference type="InterPro" id="IPR013149">
    <property type="entry name" value="ADH-like_C"/>
</dbReference>
<dbReference type="InterPro" id="IPR020843">
    <property type="entry name" value="ER"/>
</dbReference>
<reference evidence="7 8" key="1">
    <citation type="submission" date="2024-03" db="EMBL/GenBank/DDBJ databases">
        <title>Aureococcus anophagefferens CCMP1851 and Kratosvirus quantuckense: Draft genome of a second virus-susceptible host strain in the model system.</title>
        <authorList>
            <person name="Chase E."/>
            <person name="Truchon A.R."/>
            <person name="Schepens W."/>
            <person name="Wilhelm S.W."/>
        </authorList>
    </citation>
    <scope>NUCLEOTIDE SEQUENCE [LARGE SCALE GENOMIC DNA]</scope>
    <source>
        <strain evidence="7 8">CCMP1851</strain>
    </source>
</reference>
<dbReference type="InterPro" id="IPR036291">
    <property type="entry name" value="NAD(P)-bd_dom_sf"/>
</dbReference>
<evidence type="ECO:0000313" key="8">
    <source>
        <dbReference type="Proteomes" id="UP001363151"/>
    </source>
</evidence>
<dbReference type="SUPFAM" id="SSF51735">
    <property type="entry name" value="NAD(P)-binding Rossmann-fold domains"/>
    <property type="match status" value="1"/>
</dbReference>
<feature type="domain" description="Enoyl reductase (ER)" evidence="6">
    <location>
        <begin position="4"/>
        <end position="344"/>
    </location>
</feature>
<protein>
    <submittedName>
        <fullName evidence="7">Sinapyl alcohol dehydrogenase</fullName>
    </submittedName>
</protein>
<accession>A0ABR1GBT2</accession>
<evidence type="ECO:0000256" key="3">
    <source>
        <dbReference type="ARBA" id="ARBA00022833"/>
    </source>
</evidence>
<name>A0ABR1GBT2_AURAN</name>
<evidence type="ECO:0000256" key="1">
    <source>
        <dbReference type="ARBA" id="ARBA00001947"/>
    </source>
</evidence>
<gene>
    <name evidence="7" type="primary">CAD</name>
    <name evidence="7" type="ORF">SO694_0000155</name>
</gene>
<dbReference type="InterPro" id="IPR011032">
    <property type="entry name" value="GroES-like_sf"/>
</dbReference>
<dbReference type="Proteomes" id="UP001363151">
    <property type="component" value="Unassembled WGS sequence"/>
</dbReference>
<dbReference type="Gene3D" id="3.90.180.10">
    <property type="entry name" value="Medium-chain alcohol dehydrogenases, catalytic domain"/>
    <property type="match status" value="1"/>
</dbReference>
<dbReference type="PANTHER" id="PTHR42683">
    <property type="entry name" value="ALDEHYDE REDUCTASE"/>
    <property type="match status" value="1"/>
</dbReference>
<dbReference type="Gene3D" id="3.40.50.720">
    <property type="entry name" value="NAD(P)-binding Rossmann-like Domain"/>
    <property type="match status" value="1"/>
</dbReference>
<keyword evidence="4" id="KW-0560">Oxidoreductase</keyword>
<keyword evidence="3 5" id="KW-0862">Zinc</keyword>
<evidence type="ECO:0000313" key="7">
    <source>
        <dbReference type="EMBL" id="KAK7253353.1"/>
    </source>
</evidence>
<dbReference type="PROSITE" id="PS00059">
    <property type="entry name" value="ADH_ZINC"/>
    <property type="match status" value="1"/>
</dbReference>
<dbReference type="SMART" id="SM00829">
    <property type="entry name" value="PKS_ER"/>
    <property type="match status" value="1"/>
</dbReference>
<dbReference type="SUPFAM" id="SSF50129">
    <property type="entry name" value="GroES-like"/>
    <property type="match status" value="1"/>
</dbReference>
<dbReference type="Pfam" id="PF08240">
    <property type="entry name" value="ADH_N"/>
    <property type="match status" value="1"/>
</dbReference>
<evidence type="ECO:0000259" key="6">
    <source>
        <dbReference type="SMART" id="SM00829"/>
    </source>
</evidence>
<evidence type="ECO:0000256" key="2">
    <source>
        <dbReference type="ARBA" id="ARBA00022723"/>
    </source>
</evidence>
<comment type="caution">
    <text evidence="7">The sequence shown here is derived from an EMBL/GenBank/DDBJ whole genome shotgun (WGS) entry which is preliminary data.</text>
</comment>
<dbReference type="EMBL" id="JBBJCI010000035">
    <property type="protein sequence ID" value="KAK7253353.1"/>
    <property type="molecule type" value="Genomic_DNA"/>
</dbReference>
<dbReference type="InterPro" id="IPR002328">
    <property type="entry name" value="ADH_Zn_CS"/>
</dbReference>
<evidence type="ECO:0000256" key="4">
    <source>
        <dbReference type="ARBA" id="ARBA00023002"/>
    </source>
</evidence>
<proteinExistence type="inferred from homology"/>
<dbReference type="CDD" id="cd05283">
    <property type="entry name" value="CAD1"/>
    <property type="match status" value="1"/>
</dbReference>
<dbReference type="InterPro" id="IPR047109">
    <property type="entry name" value="CAD-like"/>
</dbReference>